<comment type="caution">
    <text evidence="2">The sequence shown here is derived from an EMBL/GenBank/DDBJ whole genome shotgun (WGS) entry which is preliminary data.</text>
</comment>
<dbReference type="AlphaFoldDB" id="A0A9P5XKF5"/>
<reference evidence="2" key="1">
    <citation type="submission" date="2020-11" db="EMBL/GenBank/DDBJ databases">
        <authorList>
            <consortium name="DOE Joint Genome Institute"/>
            <person name="Ahrendt S."/>
            <person name="Riley R."/>
            <person name="Andreopoulos W."/>
            <person name="Labutti K."/>
            <person name="Pangilinan J."/>
            <person name="Ruiz-Duenas F.J."/>
            <person name="Barrasa J.M."/>
            <person name="Sanchez-Garcia M."/>
            <person name="Camarero S."/>
            <person name="Miyauchi S."/>
            <person name="Serrano A."/>
            <person name="Linde D."/>
            <person name="Babiker R."/>
            <person name="Drula E."/>
            <person name="Ayuso-Fernandez I."/>
            <person name="Pacheco R."/>
            <person name="Padilla G."/>
            <person name="Ferreira P."/>
            <person name="Barriuso J."/>
            <person name="Kellner H."/>
            <person name="Castanera R."/>
            <person name="Alfaro M."/>
            <person name="Ramirez L."/>
            <person name="Pisabarro A.G."/>
            <person name="Kuo A."/>
            <person name="Tritt A."/>
            <person name="Lipzen A."/>
            <person name="He G."/>
            <person name="Yan M."/>
            <person name="Ng V."/>
            <person name="Cullen D."/>
            <person name="Martin F."/>
            <person name="Rosso M.-N."/>
            <person name="Henrissat B."/>
            <person name="Hibbett D."/>
            <person name="Martinez A.T."/>
            <person name="Grigoriev I.V."/>
        </authorList>
    </citation>
    <scope>NUCLEOTIDE SEQUENCE</scope>
    <source>
        <strain evidence="2">MF-IS2</strain>
    </source>
</reference>
<feature type="compositionally biased region" description="Basic residues" evidence="1">
    <location>
        <begin position="1"/>
        <end position="10"/>
    </location>
</feature>
<proteinExistence type="predicted"/>
<protein>
    <submittedName>
        <fullName evidence="2">Uncharacterized protein</fullName>
    </submittedName>
</protein>
<feature type="compositionally biased region" description="Pro residues" evidence="1">
    <location>
        <begin position="21"/>
        <end position="30"/>
    </location>
</feature>
<keyword evidence="3" id="KW-1185">Reference proteome</keyword>
<gene>
    <name evidence="2" type="ORF">P691DRAFT_724711</name>
</gene>
<feature type="compositionally biased region" description="Pro residues" evidence="1">
    <location>
        <begin position="37"/>
        <end position="54"/>
    </location>
</feature>
<evidence type="ECO:0000313" key="3">
    <source>
        <dbReference type="Proteomes" id="UP000807342"/>
    </source>
</evidence>
<feature type="region of interest" description="Disordered" evidence="1">
    <location>
        <begin position="1"/>
        <end position="58"/>
    </location>
</feature>
<dbReference type="EMBL" id="MU151090">
    <property type="protein sequence ID" value="KAF9451190.1"/>
    <property type="molecule type" value="Genomic_DNA"/>
</dbReference>
<evidence type="ECO:0000313" key="2">
    <source>
        <dbReference type="EMBL" id="KAF9451190.1"/>
    </source>
</evidence>
<name>A0A9P5XKF5_9AGAR</name>
<dbReference type="Proteomes" id="UP000807342">
    <property type="component" value="Unassembled WGS sequence"/>
</dbReference>
<dbReference type="OrthoDB" id="3174721at2759"/>
<sequence length="207" mass="22458">MFRLKSKAKLRSPNSQAPGVQSPPVPPPTGPSLSQPSPLPVPAPASPIPQPPPVTQEVVLSWPSTNTETNTESTPSEAPPDYAVARYPVRPVRYQFSSVGSNSMILLPPETAPDTRPVYHITVSMNCFVPYSYITTLRRGGTEAGEYVGDFELGATCDPDLRTPTICLRGREYPMTTSIEVKRSGGSRYYAPPHLCAPPCFALFPFP</sequence>
<accession>A0A9P5XKF5</accession>
<organism evidence="2 3">
    <name type="scientific">Macrolepiota fuliginosa MF-IS2</name>
    <dbReference type="NCBI Taxonomy" id="1400762"/>
    <lineage>
        <taxon>Eukaryota</taxon>
        <taxon>Fungi</taxon>
        <taxon>Dikarya</taxon>
        <taxon>Basidiomycota</taxon>
        <taxon>Agaricomycotina</taxon>
        <taxon>Agaricomycetes</taxon>
        <taxon>Agaricomycetidae</taxon>
        <taxon>Agaricales</taxon>
        <taxon>Agaricineae</taxon>
        <taxon>Agaricaceae</taxon>
        <taxon>Macrolepiota</taxon>
    </lineage>
</organism>
<evidence type="ECO:0000256" key="1">
    <source>
        <dbReference type="SAM" id="MobiDB-lite"/>
    </source>
</evidence>